<feature type="active site" description="Proton acceptor" evidence="10">
    <location>
        <position position="71"/>
    </location>
</feature>
<reference evidence="15 18" key="2">
    <citation type="submission" date="2016-05" db="EMBL/GenBank/DDBJ databases">
        <authorList>
            <person name="Lee J.-Y."/>
            <person name="Kim E.B."/>
            <person name="Choi Y.-J."/>
        </authorList>
    </citation>
    <scope>NUCLEOTIDE SEQUENCE [LARGE SCALE GENOMIC DNA]</scope>
    <source>
        <strain evidence="15 18">KLA006</strain>
    </source>
</reference>
<evidence type="ECO:0000256" key="9">
    <source>
        <dbReference type="ARBA" id="ARBA00052017"/>
    </source>
</evidence>
<name>A0A089QCE2_9LACO</name>
<evidence type="ECO:0000313" key="16">
    <source>
        <dbReference type="Proteomes" id="UP000029488"/>
    </source>
</evidence>
<feature type="binding site" evidence="10">
    <location>
        <position position="42"/>
    </location>
    <ligand>
        <name>Mg(2+)</name>
        <dbReference type="ChEBI" id="CHEBI:18420"/>
    </ligand>
</feature>
<comment type="subunit">
    <text evidence="2 10">Homodimer.</text>
</comment>
<feature type="binding site" evidence="10">
    <location>
        <begin position="9"/>
        <end position="14"/>
    </location>
    <ligand>
        <name>substrate</name>
    </ligand>
</feature>
<evidence type="ECO:0000256" key="10">
    <source>
        <dbReference type="HAMAP-Rule" id="MF_01405"/>
    </source>
</evidence>
<dbReference type="EMBL" id="LXZO01000112">
    <property type="protein sequence ID" value="PAY45087.1"/>
    <property type="molecule type" value="Genomic_DNA"/>
</dbReference>
<evidence type="ECO:0000313" key="12">
    <source>
        <dbReference type="EMBL" id="AIR10764.1"/>
    </source>
</evidence>
<protein>
    <recommendedName>
        <fullName evidence="10">dITP/XTP pyrophosphatase</fullName>
        <ecNumber evidence="10">3.6.1.66</ecNumber>
    </recommendedName>
    <alternativeName>
        <fullName evidence="10">Non-canonical purine NTP pyrophosphatase</fullName>
    </alternativeName>
    <alternativeName>
        <fullName evidence="10">Non-standard purine NTP pyrophosphatase</fullName>
    </alternativeName>
    <alternativeName>
        <fullName evidence="10">Nucleoside-triphosphate diphosphatase</fullName>
    </alternativeName>
    <alternativeName>
        <fullName evidence="10">Nucleoside-triphosphate pyrophosphatase</fullName>
        <shortName evidence="10">NTPase</shortName>
    </alternativeName>
</protein>
<organism evidence="12 16">
    <name type="scientific">Ligilactobacillus salivarius</name>
    <dbReference type="NCBI Taxonomy" id="1624"/>
    <lineage>
        <taxon>Bacteria</taxon>
        <taxon>Bacillati</taxon>
        <taxon>Bacillota</taxon>
        <taxon>Bacilli</taxon>
        <taxon>Lactobacillales</taxon>
        <taxon>Lactobacillaceae</taxon>
        <taxon>Ligilactobacillus</taxon>
    </lineage>
</organism>
<dbReference type="Pfam" id="PF01725">
    <property type="entry name" value="Ham1p_like"/>
    <property type="match status" value="1"/>
</dbReference>
<dbReference type="Proteomes" id="UP000029488">
    <property type="component" value="Chromosome"/>
</dbReference>
<keyword evidence="4 10" id="KW-0547">Nucleotide-binding</keyword>
<reference evidence="14" key="5">
    <citation type="submission" date="2021-09" db="EMBL/GenBank/DDBJ databases">
        <authorList>
            <person name="Gilroy R."/>
        </authorList>
    </citation>
    <scope>NUCLEOTIDE SEQUENCE</scope>
    <source>
        <strain evidence="14">CHK189-29639</strain>
    </source>
</reference>
<dbReference type="Proteomes" id="UP000094723">
    <property type="component" value="Chromosome"/>
</dbReference>
<keyword evidence="3 10" id="KW-0479">Metal-binding</keyword>
<evidence type="ECO:0000256" key="6">
    <source>
        <dbReference type="ARBA" id="ARBA00022842"/>
    </source>
</evidence>
<feature type="binding site" evidence="10">
    <location>
        <begin position="181"/>
        <end position="182"/>
    </location>
    <ligand>
        <name>substrate</name>
    </ligand>
</feature>
<dbReference type="AlphaFoldDB" id="A0A089QCE2"/>
<dbReference type="KEGG" id="lsj:LSJ_1091c"/>
<evidence type="ECO:0000256" key="4">
    <source>
        <dbReference type="ARBA" id="ARBA00022741"/>
    </source>
</evidence>
<dbReference type="Gene3D" id="3.90.950.10">
    <property type="match status" value="1"/>
</dbReference>
<keyword evidence="7 10" id="KW-0546">Nucleotide metabolism</keyword>
<reference evidence="14" key="4">
    <citation type="journal article" date="2021" name="PeerJ">
        <title>Extensive microbial diversity within the chicken gut microbiome revealed by metagenomics and culture.</title>
        <authorList>
            <person name="Gilroy R."/>
            <person name="Ravi A."/>
            <person name="Getino M."/>
            <person name="Pursley I."/>
            <person name="Horton D.L."/>
            <person name="Alikhan N.F."/>
            <person name="Baker D."/>
            <person name="Gharbi K."/>
            <person name="Hall N."/>
            <person name="Watson M."/>
            <person name="Adriaenssens E.M."/>
            <person name="Foster-Nyarko E."/>
            <person name="Jarju S."/>
            <person name="Secka A."/>
            <person name="Antonio M."/>
            <person name="Oren A."/>
            <person name="Chaudhuri R.R."/>
            <person name="La Ragione R."/>
            <person name="Hildebrand F."/>
            <person name="Pallen M.J."/>
        </authorList>
    </citation>
    <scope>NUCLEOTIDE SEQUENCE</scope>
    <source>
        <strain evidence="14">CHK189-29639</strain>
    </source>
</reference>
<dbReference type="InterPro" id="IPR029001">
    <property type="entry name" value="ITPase-like_fam"/>
</dbReference>
<evidence type="ECO:0000256" key="7">
    <source>
        <dbReference type="ARBA" id="ARBA00023080"/>
    </source>
</evidence>
<reference evidence="13 17" key="3">
    <citation type="submission" date="2016-09" db="EMBL/GenBank/DDBJ databases">
        <title>Complete Genome Sequence of Lactobacillus salivarius Jin.</title>
        <authorList>
            <person name="Jin N."/>
            <person name="Li C."/>
            <person name="Wang M."/>
            <person name="Ren D."/>
            <person name="Di Y."/>
            <person name="Pan R."/>
            <person name="Du S."/>
            <person name="Lu H."/>
            <person name="Li X."/>
            <person name="Tian M."/>
        </authorList>
    </citation>
    <scope>NUCLEOTIDE SEQUENCE [LARGE SCALE GENOMIC DNA]</scope>
    <source>
        <strain evidence="13 17">CICC 23174</strain>
    </source>
</reference>
<comment type="catalytic activity">
    <reaction evidence="10">
        <text>ITP + H2O = IMP + diphosphate + H(+)</text>
        <dbReference type="Rhea" id="RHEA:29399"/>
        <dbReference type="ChEBI" id="CHEBI:15377"/>
        <dbReference type="ChEBI" id="CHEBI:15378"/>
        <dbReference type="ChEBI" id="CHEBI:33019"/>
        <dbReference type="ChEBI" id="CHEBI:58053"/>
        <dbReference type="ChEBI" id="CHEBI:61402"/>
        <dbReference type="EC" id="3.6.1.66"/>
    </reaction>
</comment>
<evidence type="ECO:0000256" key="8">
    <source>
        <dbReference type="ARBA" id="ARBA00051875"/>
    </source>
</evidence>
<dbReference type="GO" id="GO:0036220">
    <property type="term" value="F:ITP diphosphatase activity"/>
    <property type="evidence" value="ECO:0007669"/>
    <property type="project" value="UniProtKB-UniRule"/>
</dbReference>
<dbReference type="Proteomes" id="UP000759256">
    <property type="component" value="Unassembled WGS sequence"/>
</dbReference>
<dbReference type="GO" id="GO:0036222">
    <property type="term" value="F:XTP diphosphatase activity"/>
    <property type="evidence" value="ECO:0007669"/>
    <property type="project" value="UniProtKB-UniRule"/>
</dbReference>
<evidence type="ECO:0000313" key="18">
    <source>
        <dbReference type="Proteomes" id="UP000218139"/>
    </source>
</evidence>
<evidence type="ECO:0000256" key="2">
    <source>
        <dbReference type="ARBA" id="ARBA00011738"/>
    </source>
</evidence>
<accession>A0A089QCE2</accession>
<dbReference type="GO" id="GO:0009117">
    <property type="term" value="P:nucleotide metabolic process"/>
    <property type="evidence" value="ECO:0007669"/>
    <property type="project" value="UniProtKB-KW"/>
</dbReference>
<dbReference type="FunFam" id="3.90.950.10:FF:000001">
    <property type="entry name" value="dITP/XTP pyrophosphatase"/>
    <property type="match status" value="1"/>
</dbReference>
<dbReference type="GO" id="GO:0046872">
    <property type="term" value="F:metal ion binding"/>
    <property type="evidence" value="ECO:0007669"/>
    <property type="project" value="UniProtKB-KW"/>
</dbReference>
<comment type="similarity">
    <text evidence="1 10 11">Belongs to the HAM1 NTPase family.</text>
</comment>
<gene>
    <name evidence="15" type="ORF">A8C52_02115</name>
    <name evidence="13" type="ORF">BHF65_05565</name>
    <name evidence="14" type="ORF">K8V06_07785</name>
    <name evidence="12" type="ORF">LSJ_1091c</name>
</gene>
<dbReference type="Proteomes" id="UP000218139">
    <property type="component" value="Unassembled WGS sequence"/>
</dbReference>
<dbReference type="GO" id="GO:0035870">
    <property type="term" value="F:dITP diphosphatase activity"/>
    <property type="evidence" value="ECO:0007669"/>
    <property type="project" value="UniProtKB-UniRule"/>
</dbReference>
<dbReference type="PANTHER" id="PTHR11067">
    <property type="entry name" value="INOSINE TRIPHOSPHATE PYROPHOSPHATASE/HAM1 PROTEIN"/>
    <property type="match status" value="1"/>
</dbReference>
<dbReference type="GO" id="GO:0009146">
    <property type="term" value="P:purine nucleoside triphosphate catabolic process"/>
    <property type="evidence" value="ECO:0007669"/>
    <property type="project" value="UniProtKB-UniRule"/>
</dbReference>
<dbReference type="InterPro" id="IPR020922">
    <property type="entry name" value="dITP/XTP_pyrophosphatase"/>
</dbReference>
<reference evidence="12 16" key="1">
    <citation type="journal article" date="2014" name="BMC Genomics">
        <title>Unusual genome complexity in Lactobacillus salivarius JCM1046.</title>
        <authorList>
            <person name="Raftis E.J."/>
            <person name="Forde B.M."/>
            <person name="Claesson M.J."/>
            <person name="O'Toole P.W."/>
        </authorList>
    </citation>
    <scope>NUCLEOTIDE SEQUENCE [LARGE SCALE GENOMIC DNA]</scope>
    <source>
        <strain evidence="12 16">JCM1046</strain>
    </source>
</reference>
<dbReference type="EMBL" id="DYVK01000072">
    <property type="protein sequence ID" value="HJG16018.1"/>
    <property type="molecule type" value="Genomic_DNA"/>
</dbReference>
<feature type="binding site" evidence="10">
    <location>
        <position position="176"/>
    </location>
    <ligand>
        <name>substrate</name>
    </ligand>
</feature>
<dbReference type="GO" id="GO:0017111">
    <property type="term" value="F:ribonucleoside triphosphate phosphatase activity"/>
    <property type="evidence" value="ECO:0007669"/>
    <property type="project" value="InterPro"/>
</dbReference>
<dbReference type="HAMAP" id="MF_01405">
    <property type="entry name" value="Non_canon_purine_NTPase"/>
    <property type="match status" value="1"/>
</dbReference>
<keyword evidence="6 10" id="KW-0460">Magnesium</keyword>
<dbReference type="EMBL" id="CP017107">
    <property type="protein sequence ID" value="AOO73712.1"/>
    <property type="molecule type" value="Genomic_DNA"/>
</dbReference>
<dbReference type="PANTHER" id="PTHR11067:SF9">
    <property type="entry name" value="INOSINE TRIPHOSPHATE PYROPHOSPHATASE"/>
    <property type="match status" value="1"/>
</dbReference>
<evidence type="ECO:0000256" key="3">
    <source>
        <dbReference type="ARBA" id="ARBA00022723"/>
    </source>
</evidence>
<evidence type="ECO:0000313" key="14">
    <source>
        <dbReference type="EMBL" id="HJG16018.1"/>
    </source>
</evidence>
<dbReference type="NCBIfam" id="NF011397">
    <property type="entry name" value="PRK14822.1"/>
    <property type="match status" value="1"/>
</dbReference>
<feature type="binding site" evidence="10">
    <location>
        <position position="72"/>
    </location>
    <ligand>
        <name>substrate</name>
    </ligand>
</feature>
<evidence type="ECO:0000256" key="11">
    <source>
        <dbReference type="RuleBase" id="RU003781"/>
    </source>
</evidence>
<sequence>MVKHILIATKNAGKAQEFKKLFSEKGIEVKTLLDMENTPEIDENGKTFTENALIKAQTLTDLYKIPVLADDSGIVVDYLNGEPGIYSARYAGDHDDEANKKKLLHNLEGVPFEKRTAHFHCSLVITSPVKDPLIAEGNVEGYIVEEERGKGGFGYDPLFFYPPLDKTFGETTADEKNAVSHRANAIKDLLTKFDEWWEE</sequence>
<comment type="catalytic activity">
    <reaction evidence="9 10">
        <text>XTP + H2O = XMP + diphosphate + H(+)</text>
        <dbReference type="Rhea" id="RHEA:28610"/>
        <dbReference type="ChEBI" id="CHEBI:15377"/>
        <dbReference type="ChEBI" id="CHEBI:15378"/>
        <dbReference type="ChEBI" id="CHEBI:33019"/>
        <dbReference type="ChEBI" id="CHEBI:57464"/>
        <dbReference type="ChEBI" id="CHEBI:61314"/>
        <dbReference type="EC" id="3.6.1.66"/>
    </reaction>
</comment>
<dbReference type="GO" id="GO:0005829">
    <property type="term" value="C:cytosol"/>
    <property type="evidence" value="ECO:0007669"/>
    <property type="project" value="TreeGrafter"/>
</dbReference>
<proteinExistence type="inferred from homology"/>
<dbReference type="NCBIfam" id="TIGR00042">
    <property type="entry name" value="RdgB/HAM1 family non-canonical purine NTP pyrophosphatase"/>
    <property type="match status" value="1"/>
</dbReference>
<dbReference type="CDD" id="cd00515">
    <property type="entry name" value="HAM1"/>
    <property type="match status" value="1"/>
</dbReference>
<evidence type="ECO:0000313" key="15">
    <source>
        <dbReference type="EMBL" id="PAY45087.1"/>
    </source>
</evidence>
<dbReference type="RefSeq" id="WP_034982603.1">
    <property type="nucleotide sequence ID" value="NZ_CANCWC010000004.1"/>
</dbReference>
<dbReference type="InterPro" id="IPR002637">
    <property type="entry name" value="RdgB/HAM1"/>
</dbReference>
<comment type="catalytic activity">
    <reaction evidence="8 10">
        <text>dITP + H2O = dIMP + diphosphate + H(+)</text>
        <dbReference type="Rhea" id="RHEA:28342"/>
        <dbReference type="ChEBI" id="CHEBI:15377"/>
        <dbReference type="ChEBI" id="CHEBI:15378"/>
        <dbReference type="ChEBI" id="CHEBI:33019"/>
        <dbReference type="ChEBI" id="CHEBI:61194"/>
        <dbReference type="ChEBI" id="CHEBI:61382"/>
        <dbReference type="EC" id="3.6.1.66"/>
    </reaction>
</comment>
<evidence type="ECO:0000313" key="13">
    <source>
        <dbReference type="EMBL" id="AOO73712.1"/>
    </source>
</evidence>
<feature type="binding site" evidence="10">
    <location>
        <position position="71"/>
    </location>
    <ligand>
        <name>Mg(2+)</name>
        <dbReference type="ChEBI" id="CHEBI:18420"/>
    </ligand>
</feature>
<dbReference type="GO" id="GO:0000166">
    <property type="term" value="F:nucleotide binding"/>
    <property type="evidence" value="ECO:0007669"/>
    <property type="project" value="UniProtKB-KW"/>
</dbReference>
<feature type="binding site" evidence="10">
    <location>
        <begin position="153"/>
        <end position="156"/>
    </location>
    <ligand>
        <name>substrate</name>
    </ligand>
</feature>
<dbReference type="EC" id="3.6.1.66" evidence="10"/>
<keyword evidence="5 10" id="KW-0378">Hydrolase</keyword>
<evidence type="ECO:0000313" key="17">
    <source>
        <dbReference type="Proteomes" id="UP000094723"/>
    </source>
</evidence>
<evidence type="ECO:0000256" key="5">
    <source>
        <dbReference type="ARBA" id="ARBA00022801"/>
    </source>
</evidence>
<dbReference type="EMBL" id="CP007646">
    <property type="protein sequence ID" value="AIR10764.1"/>
    <property type="molecule type" value="Genomic_DNA"/>
</dbReference>
<evidence type="ECO:0000256" key="1">
    <source>
        <dbReference type="ARBA" id="ARBA00008023"/>
    </source>
</evidence>
<comment type="function">
    <text evidence="10">Pyrophosphatase that catalyzes the hydrolysis of nucleoside triphosphates to their monophosphate derivatives, with a high preference for the non-canonical purine nucleotides XTP (xanthosine triphosphate), dITP (deoxyinosine triphosphate) and ITP. Seems to function as a house-cleaning enzyme that removes non-canonical purine nucleotides from the nucleotide pool, thus preventing their incorporation into DNA/RNA and avoiding chromosomal lesions.</text>
</comment>
<comment type="cofactor">
    <cofactor evidence="10">
        <name>Mg(2+)</name>
        <dbReference type="ChEBI" id="CHEBI:18420"/>
    </cofactor>
    <text evidence="10">Binds 1 Mg(2+) ion per subunit.</text>
</comment>
<dbReference type="SUPFAM" id="SSF52972">
    <property type="entry name" value="ITPase-like"/>
    <property type="match status" value="1"/>
</dbReference>